<evidence type="ECO:0000256" key="2">
    <source>
        <dbReference type="ARBA" id="ARBA00022448"/>
    </source>
</evidence>
<dbReference type="GO" id="GO:0015297">
    <property type="term" value="F:antiporter activity"/>
    <property type="evidence" value="ECO:0007669"/>
    <property type="project" value="UniProtKB-KW"/>
</dbReference>
<keyword evidence="2" id="KW-0813">Transport</keyword>
<dbReference type="Pfam" id="PF01554">
    <property type="entry name" value="MatE"/>
    <property type="match status" value="2"/>
</dbReference>
<keyword evidence="6 10" id="KW-1133">Transmembrane helix</keyword>
<keyword evidence="8 10" id="KW-0472">Membrane</keyword>
<gene>
    <name evidence="12" type="ORF">IWA51_09975</name>
</gene>
<keyword evidence="4" id="KW-1003">Cell membrane</keyword>
<keyword evidence="5 10" id="KW-0812">Transmembrane</keyword>
<feature type="transmembrane region" description="Helical" evidence="10">
    <location>
        <begin position="53"/>
        <end position="76"/>
    </location>
</feature>
<evidence type="ECO:0000256" key="9">
    <source>
        <dbReference type="ARBA" id="ARBA00031636"/>
    </source>
</evidence>
<keyword evidence="7" id="KW-0406">Ion transport</keyword>
<feature type="signal peptide" evidence="11">
    <location>
        <begin position="1"/>
        <end position="24"/>
    </location>
</feature>
<feature type="transmembrane region" description="Helical" evidence="10">
    <location>
        <begin position="129"/>
        <end position="149"/>
    </location>
</feature>
<proteinExistence type="predicted"/>
<dbReference type="InterPro" id="IPR002528">
    <property type="entry name" value="MATE_fam"/>
</dbReference>
<feature type="transmembrane region" description="Helical" evidence="10">
    <location>
        <begin position="161"/>
        <end position="183"/>
    </location>
</feature>
<dbReference type="KEGG" id="tper:IWA51_09975"/>
<evidence type="ECO:0000256" key="4">
    <source>
        <dbReference type="ARBA" id="ARBA00022475"/>
    </source>
</evidence>
<evidence type="ECO:0000256" key="8">
    <source>
        <dbReference type="ARBA" id="ARBA00023136"/>
    </source>
</evidence>
<protein>
    <recommendedName>
        <fullName evidence="9">Multidrug-efflux transporter</fullName>
    </recommendedName>
</protein>
<comment type="subcellular location">
    <subcellularLocation>
        <location evidence="1">Cell membrane</location>
        <topology evidence="1">Multi-pass membrane protein</topology>
    </subcellularLocation>
</comment>
<dbReference type="PANTHER" id="PTHR43298:SF2">
    <property type="entry name" value="FMN_FAD EXPORTER YEEO-RELATED"/>
    <property type="match status" value="1"/>
</dbReference>
<evidence type="ECO:0000313" key="12">
    <source>
        <dbReference type="EMBL" id="QQA02267.1"/>
    </source>
</evidence>
<evidence type="ECO:0000256" key="10">
    <source>
        <dbReference type="SAM" id="Phobius"/>
    </source>
</evidence>
<dbReference type="PIRSF" id="PIRSF006603">
    <property type="entry name" value="DinF"/>
    <property type="match status" value="1"/>
</dbReference>
<dbReference type="NCBIfam" id="TIGR00797">
    <property type="entry name" value="matE"/>
    <property type="match status" value="1"/>
</dbReference>
<feature type="transmembrane region" description="Helical" evidence="10">
    <location>
        <begin position="411"/>
        <end position="432"/>
    </location>
</feature>
<dbReference type="CDD" id="cd13138">
    <property type="entry name" value="MATE_yoeA_like"/>
    <property type="match status" value="1"/>
</dbReference>
<dbReference type="AlphaFoldDB" id="A0A7T3RFR6"/>
<feature type="transmembrane region" description="Helical" evidence="10">
    <location>
        <begin position="88"/>
        <end position="109"/>
    </location>
</feature>
<evidence type="ECO:0000256" key="3">
    <source>
        <dbReference type="ARBA" id="ARBA00022449"/>
    </source>
</evidence>
<dbReference type="GO" id="GO:0006811">
    <property type="term" value="P:monoatomic ion transport"/>
    <property type="evidence" value="ECO:0007669"/>
    <property type="project" value="UniProtKB-KW"/>
</dbReference>
<evidence type="ECO:0000256" key="11">
    <source>
        <dbReference type="SAM" id="SignalP"/>
    </source>
</evidence>
<evidence type="ECO:0000256" key="1">
    <source>
        <dbReference type="ARBA" id="ARBA00004651"/>
    </source>
</evidence>
<sequence length="444" mass="48306">MLNGPLLKKILLFALPLAASSVLQQFFNSADVAVVGHFAGSEALAAVGSNTPIINLLINIFVGMSVGANVVIGMFLGQKKEEQVSRAVHTVMLLSVVTGIALIFIGWFLTAPLLELIKTPENVIGLASVYLRIYFMGMPFFMFYNFGAAVLRSRGDTNRPLLCLIVSGVVNVLLNLFFVIVLGMGVAGVGIATLIANAVSASMIACFLLGERSSLRLYPSKLSFNVPILLRVIKIGVPAGIQGMIFSFSNVCIQSAINSFGPDAMAGSAAAQNFEFFSYFVINSFNQAAVTFISQNFGAGKMDRCSKVYRLCMISSFVMTGIMSSSFVLGRNIFLRFYTSDERVLVYGAMRLVFIESFGAIPCSYEISASALRGMGYSMLPAVLTMIGSCLLRIVWLLTVFKIFPDFRVLMAVYPFSWLVTGIMLIAAYIIIRKKLVCVQTQKK</sequence>
<organism evidence="12 13">
    <name type="scientific">Treponema peruense</name>
    <dbReference type="NCBI Taxonomy" id="2787628"/>
    <lineage>
        <taxon>Bacteria</taxon>
        <taxon>Pseudomonadati</taxon>
        <taxon>Spirochaetota</taxon>
        <taxon>Spirochaetia</taxon>
        <taxon>Spirochaetales</taxon>
        <taxon>Treponemataceae</taxon>
        <taxon>Treponema</taxon>
    </lineage>
</organism>
<name>A0A7T3RFR6_9SPIR</name>
<dbReference type="GO" id="GO:0005886">
    <property type="term" value="C:plasma membrane"/>
    <property type="evidence" value="ECO:0007669"/>
    <property type="project" value="UniProtKB-SubCell"/>
</dbReference>
<dbReference type="InterPro" id="IPR050222">
    <property type="entry name" value="MATE_MdtK"/>
</dbReference>
<evidence type="ECO:0000256" key="6">
    <source>
        <dbReference type="ARBA" id="ARBA00022989"/>
    </source>
</evidence>
<evidence type="ECO:0000256" key="5">
    <source>
        <dbReference type="ARBA" id="ARBA00022692"/>
    </source>
</evidence>
<dbReference type="EMBL" id="CP064936">
    <property type="protein sequence ID" value="QQA02267.1"/>
    <property type="molecule type" value="Genomic_DNA"/>
</dbReference>
<keyword evidence="11" id="KW-0732">Signal</keyword>
<evidence type="ECO:0000256" key="7">
    <source>
        <dbReference type="ARBA" id="ARBA00023065"/>
    </source>
</evidence>
<feature type="transmembrane region" description="Helical" evidence="10">
    <location>
        <begin position="377"/>
        <end position="399"/>
    </location>
</feature>
<keyword evidence="3" id="KW-0050">Antiport</keyword>
<dbReference type="GO" id="GO:0042910">
    <property type="term" value="F:xenobiotic transmembrane transporter activity"/>
    <property type="evidence" value="ECO:0007669"/>
    <property type="project" value="InterPro"/>
</dbReference>
<dbReference type="Proteomes" id="UP000595224">
    <property type="component" value="Chromosome"/>
</dbReference>
<keyword evidence="13" id="KW-1185">Reference proteome</keyword>
<dbReference type="PANTHER" id="PTHR43298">
    <property type="entry name" value="MULTIDRUG RESISTANCE PROTEIN NORM-RELATED"/>
    <property type="match status" value="1"/>
</dbReference>
<accession>A0A7T3RFR6</accession>
<feature type="transmembrane region" description="Helical" evidence="10">
    <location>
        <begin position="344"/>
        <end position="365"/>
    </location>
</feature>
<feature type="chain" id="PRO_5032796374" description="Multidrug-efflux transporter" evidence="11">
    <location>
        <begin position="25"/>
        <end position="444"/>
    </location>
</feature>
<reference evidence="12 13" key="1">
    <citation type="submission" date="2020-11" db="EMBL/GenBank/DDBJ databases">
        <title>Treponema Peruensis nv. sp., first commensal Treponema isolated from human feces.</title>
        <authorList>
            <person name="Belkhou C."/>
            <person name="Raes J."/>
        </authorList>
    </citation>
    <scope>NUCLEOTIDE SEQUENCE [LARGE SCALE GENOMIC DNA]</scope>
    <source>
        <strain evidence="12 13">RCC2812</strain>
    </source>
</reference>
<evidence type="ECO:0000313" key="13">
    <source>
        <dbReference type="Proteomes" id="UP000595224"/>
    </source>
</evidence>
<feature type="transmembrane region" description="Helical" evidence="10">
    <location>
        <begin position="189"/>
        <end position="210"/>
    </location>
</feature>
<feature type="transmembrane region" description="Helical" evidence="10">
    <location>
        <begin position="308"/>
        <end position="329"/>
    </location>
</feature>
<dbReference type="InterPro" id="IPR048279">
    <property type="entry name" value="MdtK-like"/>
</dbReference>